<dbReference type="GeneID" id="4839629"/>
<dbReference type="SUPFAM" id="SSF63748">
    <property type="entry name" value="Tudor/PWWP/MBT"/>
    <property type="match status" value="1"/>
</dbReference>
<dbReference type="OMA" id="IWINTND"/>
<feature type="region of interest" description="Disordered" evidence="1">
    <location>
        <begin position="1"/>
        <end position="27"/>
    </location>
</feature>
<accession>A3LWF1</accession>
<evidence type="ECO:0000256" key="1">
    <source>
        <dbReference type="SAM" id="MobiDB-lite"/>
    </source>
</evidence>
<evidence type="ECO:0000313" key="3">
    <source>
        <dbReference type="EMBL" id="ABN67267.2"/>
    </source>
</evidence>
<gene>
    <name evidence="3" type="primary">IOC4</name>
    <name evidence="3" type="ORF">PICST_32450</name>
</gene>
<reference evidence="3 4" key="1">
    <citation type="journal article" date="2007" name="Nat. Biotechnol.">
        <title>Genome sequence of the lignocellulose-bioconverting and xylose-fermenting yeast Pichia stipitis.</title>
        <authorList>
            <person name="Jeffries T.W."/>
            <person name="Grigoriev I.V."/>
            <person name="Grimwood J."/>
            <person name="Laplaza J.M."/>
            <person name="Aerts A."/>
            <person name="Salamov A."/>
            <person name="Schmutz J."/>
            <person name="Lindquist E."/>
            <person name="Dehal P."/>
            <person name="Shapiro H."/>
            <person name="Jin Y.S."/>
            <person name="Passoth V."/>
            <person name="Richardson P.M."/>
        </authorList>
    </citation>
    <scope>NUCLEOTIDE SEQUENCE [LARGE SCALE GENOMIC DNA]</scope>
    <source>
        <strain evidence="4">ATCC 58785 / CBS 6054 / NBRC 10063 / NRRL Y-11545</strain>
    </source>
</reference>
<dbReference type="Pfam" id="PF00855">
    <property type="entry name" value="PWWP"/>
    <property type="match status" value="1"/>
</dbReference>
<dbReference type="KEGG" id="pic:PICST_32450"/>
<dbReference type="SMART" id="SM00293">
    <property type="entry name" value="PWWP"/>
    <property type="match status" value="1"/>
</dbReference>
<dbReference type="InParanoid" id="A3LWF1"/>
<feature type="compositionally biased region" description="Basic and acidic residues" evidence="1">
    <location>
        <begin position="1"/>
        <end position="16"/>
    </location>
</feature>
<dbReference type="EMBL" id="CP000499">
    <property type="protein sequence ID" value="ABN67267.2"/>
    <property type="molecule type" value="Genomic_DNA"/>
</dbReference>
<dbReference type="CDD" id="cd05840">
    <property type="entry name" value="PWWP_ScIOC4-like"/>
    <property type="match status" value="1"/>
</dbReference>
<sequence length="428" mass="47695">MSTSTEKVENATEVKPENTAAAAIPQHDEYSPTTVVLAKVKGYPPWPAMVLEESLLPENIIKMKPKSNRPKPAISASPKKRKSLPPARILPIRFFSDDTYIWINSHDLKLLSKADIEKHRSGSKKRKDNLLEKAYDLADDPPDMELFVLYGSRAAPPEEPEVIEATEDSESVDVDEEVENEEPASKKRKTTAPKKKPASKSSTAAKSKATTKISAKAPAKATAKSKPVAKKVNPKQAKIDERKLLLEKKKEEERKLAAEYDDDWGLEDLNTFDAKTGNYIFDTEKEQTVYFTKTLPSAAVVQANFTKVQNKFDKISEQLVDNLLSDEVEENKVSPLLDQLFQLLKQSLPKTLILKSRLLRVLILTARKPLEQFPNEDIKARITDMLDDFLEIEVSTNIIDANIESEQPSTVASKQASVEPSVGTNGSA</sequence>
<feature type="compositionally biased region" description="Low complexity" evidence="1">
    <location>
        <begin position="199"/>
        <end position="226"/>
    </location>
</feature>
<feature type="region of interest" description="Disordered" evidence="1">
    <location>
        <begin position="408"/>
        <end position="428"/>
    </location>
</feature>
<dbReference type="Proteomes" id="UP000002258">
    <property type="component" value="Chromosome 5"/>
</dbReference>
<dbReference type="PROSITE" id="PS50812">
    <property type="entry name" value="PWWP"/>
    <property type="match status" value="1"/>
</dbReference>
<name>A3LWF1_PICST</name>
<dbReference type="STRING" id="322104.A3LWF1"/>
<dbReference type="AlphaFoldDB" id="A3LWF1"/>
<evidence type="ECO:0000313" key="4">
    <source>
        <dbReference type="Proteomes" id="UP000002258"/>
    </source>
</evidence>
<dbReference type="InterPro" id="IPR000313">
    <property type="entry name" value="PWWP_dom"/>
</dbReference>
<dbReference type="InterPro" id="IPR035503">
    <property type="entry name" value="IOC4-like_PWWP"/>
</dbReference>
<dbReference type="OrthoDB" id="62853at2759"/>
<feature type="region of interest" description="Disordered" evidence="1">
    <location>
        <begin position="157"/>
        <end position="234"/>
    </location>
</feature>
<protein>
    <submittedName>
        <fullName evidence="3">Transcription coactivator</fullName>
    </submittedName>
</protein>
<dbReference type="HOGENOM" id="CLU_049642_0_0_1"/>
<organism evidence="3 4">
    <name type="scientific">Scheffersomyces stipitis (strain ATCC 58785 / CBS 6054 / NBRC 10063 / NRRL Y-11545)</name>
    <name type="common">Yeast</name>
    <name type="synonym">Pichia stipitis</name>
    <dbReference type="NCBI Taxonomy" id="322104"/>
    <lineage>
        <taxon>Eukaryota</taxon>
        <taxon>Fungi</taxon>
        <taxon>Dikarya</taxon>
        <taxon>Ascomycota</taxon>
        <taxon>Saccharomycotina</taxon>
        <taxon>Pichiomycetes</taxon>
        <taxon>Debaryomycetaceae</taxon>
        <taxon>Scheffersomyces</taxon>
    </lineage>
</organism>
<dbReference type="Gene3D" id="2.30.30.140">
    <property type="match status" value="1"/>
</dbReference>
<feature type="domain" description="PWWP" evidence="2">
    <location>
        <begin position="32"/>
        <end position="114"/>
    </location>
</feature>
<proteinExistence type="predicted"/>
<feature type="compositionally biased region" description="Acidic residues" evidence="1">
    <location>
        <begin position="158"/>
        <end position="182"/>
    </location>
</feature>
<feature type="compositionally biased region" description="Basic residues" evidence="1">
    <location>
        <begin position="186"/>
        <end position="198"/>
    </location>
</feature>
<dbReference type="eggNOG" id="ENOG502S6Q4">
    <property type="taxonomic scope" value="Eukaryota"/>
</dbReference>
<evidence type="ECO:0000259" key="2">
    <source>
        <dbReference type="PROSITE" id="PS50812"/>
    </source>
</evidence>
<keyword evidence="4" id="KW-1185">Reference proteome</keyword>
<dbReference type="RefSeq" id="XP_001385296.2">
    <property type="nucleotide sequence ID" value="XM_001385259.1"/>
</dbReference>